<dbReference type="InterPro" id="IPR036457">
    <property type="entry name" value="PPM-type-like_dom_sf"/>
</dbReference>
<comment type="caution">
    <text evidence="4">The sequence shown here is derived from an EMBL/GenBank/DDBJ whole genome shotgun (WGS) entry which is preliminary data.</text>
</comment>
<keyword evidence="2" id="KW-0812">Transmembrane</keyword>
<proteinExistence type="predicted"/>
<feature type="region of interest" description="Disordered" evidence="1">
    <location>
        <begin position="247"/>
        <end position="290"/>
    </location>
</feature>
<evidence type="ECO:0000256" key="1">
    <source>
        <dbReference type="SAM" id="MobiDB-lite"/>
    </source>
</evidence>
<keyword evidence="2" id="KW-1133">Transmembrane helix</keyword>
<organism evidence="4 5">
    <name type="scientific">Naumannella cuiyingiana</name>
    <dbReference type="NCBI Taxonomy" id="1347891"/>
    <lineage>
        <taxon>Bacteria</taxon>
        <taxon>Bacillati</taxon>
        <taxon>Actinomycetota</taxon>
        <taxon>Actinomycetes</taxon>
        <taxon>Propionibacteriales</taxon>
        <taxon>Propionibacteriaceae</taxon>
        <taxon>Naumannella</taxon>
    </lineage>
</organism>
<dbReference type="AlphaFoldDB" id="A0A7Z0D9H6"/>
<dbReference type="Pfam" id="PF13672">
    <property type="entry name" value="PP2C_2"/>
    <property type="match status" value="1"/>
</dbReference>
<dbReference type="EC" id="3.1.3.16" evidence="4"/>
<dbReference type="SMART" id="SM00332">
    <property type="entry name" value="PP2Cc"/>
    <property type="match status" value="1"/>
</dbReference>
<dbReference type="InterPro" id="IPR001932">
    <property type="entry name" value="PPM-type_phosphatase-like_dom"/>
</dbReference>
<feature type="region of interest" description="Disordered" evidence="1">
    <location>
        <begin position="456"/>
        <end position="519"/>
    </location>
</feature>
<dbReference type="EMBL" id="JACBZS010000001">
    <property type="protein sequence ID" value="NYI71229.1"/>
    <property type="molecule type" value="Genomic_DNA"/>
</dbReference>
<evidence type="ECO:0000256" key="2">
    <source>
        <dbReference type="SAM" id="Phobius"/>
    </source>
</evidence>
<keyword evidence="2" id="KW-0472">Membrane</keyword>
<protein>
    <submittedName>
        <fullName evidence="4">Protein phosphatase</fullName>
        <ecNumber evidence="4">3.1.3.16</ecNumber>
    </submittedName>
</protein>
<evidence type="ECO:0000259" key="3">
    <source>
        <dbReference type="PROSITE" id="PS51746"/>
    </source>
</evidence>
<feature type="region of interest" description="Disordered" evidence="1">
    <location>
        <begin position="313"/>
        <end position="343"/>
    </location>
</feature>
<sequence>MKLSFIAHSETGPVRKNNQDSGYASPRLLVVADGMGGAAAGDLASAVAIDQFRRVDERAAADRDHTLRGEDMLALLAGAITRANDKIADLVADDPELEGMGTTVSAYLFDGDRLALAHIGDSRAYLMRDGELRRTTHDHSWVQSLIDEGKITEEEAATHPHRNLLLKVLNGQAATEPDLELVDIEPGDRLLICSDGLSGLTDDESITRAMRRPELTDALDELIDLAHAGGGIDNITIVLADVQGDDERPAATGTGEAAVAPLGEPVTNDDGTEDTLVRTPPAAGAGSDAPAEALEPIVLGAATERAIPAVRHRTAAERAAAESDEQLLVESERDDEHERYAPTSPPRRRWLRIALGVLAAVVLLGIGALAGNAWIGTQYYVGVAGENVAIYRGLPDDVAGVPLSQVSEVTETRVSDLPRYFRDRVAENIRASDLPGARNTVAELRAAAELCIAQRNTEPPLDPQPTPTAPPGPTPGTGESVAPGASPSAGTTPAPRDTGSANPSPTTTSPTPGVTQECG</sequence>
<evidence type="ECO:0000313" key="4">
    <source>
        <dbReference type="EMBL" id="NYI71229.1"/>
    </source>
</evidence>
<dbReference type="RefSeq" id="WP_179445079.1">
    <property type="nucleotide sequence ID" value="NZ_JACBZS010000001.1"/>
</dbReference>
<dbReference type="CDD" id="cd00143">
    <property type="entry name" value="PP2Cc"/>
    <property type="match status" value="1"/>
</dbReference>
<evidence type="ECO:0000313" key="5">
    <source>
        <dbReference type="Proteomes" id="UP000527616"/>
    </source>
</evidence>
<feature type="compositionally biased region" description="Low complexity" evidence="1">
    <location>
        <begin position="280"/>
        <end position="290"/>
    </location>
</feature>
<reference evidence="4 5" key="1">
    <citation type="submission" date="2020-07" db="EMBL/GenBank/DDBJ databases">
        <title>Sequencing the genomes of 1000 actinobacteria strains.</title>
        <authorList>
            <person name="Klenk H.-P."/>
        </authorList>
    </citation>
    <scope>NUCLEOTIDE SEQUENCE [LARGE SCALE GENOMIC DNA]</scope>
    <source>
        <strain evidence="4 5">DSM 103164</strain>
    </source>
</reference>
<feature type="domain" description="PPM-type phosphatase" evidence="3">
    <location>
        <begin position="5"/>
        <end position="242"/>
    </location>
</feature>
<feature type="compositionally biased region" description="Basic and acidic residues" evidence="1">
    <location>
        <begin position="330"/>
        <end position="340"/>
    </location>
</feature>
<dbReference type="SUPFAM" id="SSF81606">
    <property type="entry name" value="PP2C-like"/>
    <property type="match status" value="1"/>
</dbReference>
<keyword evidence="5" id="KW-1185">Reference proteome</keyword>
<keyword evidence="4" id="KW-0378">Hydrolase</keyword>
<dbReference type="Gene3D" id="3.60.40.10">
    <property type="entry name" value="PPM-type phosphatase domain"/>
    <property type="match status" value="1"/>
</dbReference>
<feature type="compositionally biased region" description="Pro residues" evidence="1">
    <location>
        <begin position="460"/>
        <end position="474"/>
    </location>
</feature>
<accession>A0A7Z0D9H6</accession>
<dbReference type="GO" id="GO:0004722">
    <property type="term" value="F:protein serine/threonine phosphatase activity"/>
    <property type="evidence" value="ECO:0007669"/>
    <property type="project" value="UniProtKB-EC"/>
</dbReference>
<dbReference type="PROSITE" id="PS51746">
    <property type="entry name" value="PPM_2"/>
    <property type="match status" value="1"/>
</dbReference>
<name>A0A7Z0D9H6_9ACTN</name>
<gene>
    <name evidence="4" type="ORF">GGQ54_001789</name>
</gene>
<feature type="compositionally biased region" description="Low complexity" evidence="1">
    <location>
        <begin position="503"/>
        <end position="512"/>
    </location>
</feature>
<dbReference type="SMART" id="SM00331">
    <property type="entry name" value="PP2C_SIG"/>
    <property type="match status" value="1"/>
</dbReference>
<dbReference type="Proteomes" id="UP000527616">
    <property type="component" value="Unassembled WGS sequence"/>
</dbReference>
<feature type="transmembrane region" description="Helical" evidence="2">
    <location>
        <begin position="353"/>
        <end position="375"/>
    </location>
</feature>